<dbReference type="EMBL" id="CP063849">
    <property type="protein sequence ID" value="QOY90653.1"/>
    <property type="molecule type" value="Genomic_DNA"/>
</dbReference>
<gene>
    <name evidence="3" type="ORF">IRI77_12100</name>
</gene>
<feature type="domain" description="Teneurin-like YD-shell" evidence="2">
    <location>
        <begin position="256"/>
        <end position="412"/>
    </location>
</feature>
<dbReference type="Proteomes" id="UP000593892">
    <property type="component" value="Chromosome"/>
</dbReference>
<dbReference type="Pfam" id="PF25023">
    <property type="entry name" value="TEN_YD-shell"/>
    <property type="match status" value="1"/>
</dbReference>
<dbReference type="KEGG" id="pfer:IRI77_12100"/>
<organism evidence="3 4">
    <name type="scientific">Paludibaculum fermentans</name>
    <dbReference type="NCBI Taxonomy" id="1473598"/>
    <lineage>
        <taxon>Bacteria</taxon>
        <taxon>Pseudomonadati</taxon>
        <taxon>Acidobacteriota</taxon>
        <taxon>Terriglobia</taxon>
        <taxon>Bryobacterales</taxon>
        <taxon>Bryobacteraceae</taxon>
        <taxon>Paludibaculum</taxon>
    </lineage>
</organism>
<dbReference type="InterPro" id="IPR031325">
    <property type="entry name" value="RHS_repeat"/>
</dbReference>
<accession>A0A7S7SN68</accession>
<dbReference type="Pfam" id="PF05593">
    <property type="entry name" value="RHS_repeat"/>
    <property type="match status" value="1"/>
</dbReference>
<dbReference type="NCBIfam" id="TIGR03696">
    <property type="entry name" value="Rhs_assc_core"/>
    <property type="match status" value="1"/>
</dbReference>
<keyword evidence="4" id="KW-1185">Reference proteome</keyword>
<evidence type="ECO:0000313" key="4">
    <source>
        <dbReference type="Proteomes" id="UP000593892"/>
    </source>
</evidence>
<evidence type="ECO:0000259" key="2">
    <source>
        <dbReference type="Pfam" id="PF25023"/>
    </source>
</evidence>
<evidence type="ECO:0000313" key="3">
    <source>
        <dbReference type="EMBL" id="QOY90653.1"/>
    </source>
</evidence>
<protein>
    <submittedName>
        <fullName evidence="3">RHS repeat-associated core domain-containing protein</fullName>
    </submittedName>
</protein>
<dbReference type="InterPro" id="IPR050708">
    <property type="entry name" value="T6SS_VgrG/RHS"/>
</dbReference>
<dbReference type="PANTHER" id="PTHR32305:SF17">
    <property type="entry name" value="TRNA NUCLEASE WAPA"/>
    <property type="match status" value="1"/>
</dbReference>
<keyword evidence="1" id="KW-0677">Repeat</keyword>
<dbReference type="RefSeq" id="WP_194452312.1">
    <property type="nucleotide sequence ID" value="NZ_CP063849.1"/>
</dbReference>
<dbReference type="AlphaFoldDB" id="A0A7S7SN68"/>
<evidence type="ECO:0000256" key="1">
    <source>
        <dbReference type="ARBA" id="ARBA00022737"/>
    </source>
</evidence>
<dbReference type="Gene3D" id="2.180.10.10">
    <property type="entry name" value="RHS repeat-associated core"/>
    <property type="match status" value="1"/>
</dbReference>
<name>A0A7S7SN68_PALFE</name>
<sequence length="603" mass="64976">MPEKIFKYSYLPAGLSSTTYPSGRVVSWSYDIAGRPDTVLDGAGGTAFATAVKYDMMGGLSKLSLGSGLEENWTYSSTRGQVRQVTLGMPASPNSVGSWQYSYCAGKSYADECATNNGNVMSQTIGPLGAVQTYTYDGMNRLKRFSETETFQQTYVYDQYGNRALLTGSTMPPWPSGAEVTNDQPSDVATIFPSNQWSQSTVVNGYVTKPKSDAYPTLSYDAEGRVATAVTGATGSANASYGYDGEGRRVQRTSSGVTTYYVYDAAGQLAAEYGSSVAASGRQYLTVDALGSTRVVTDQNKTVVPGQRHDYMPFGGSLLSTQNGRTTTLGYGVDEALASLSTLFTGKERDAETGLDFFEARYFSSAQGRFTSPDPLTWQVWQYGSDDDRAKFQEFISDPQNFNLYAYVRNNPLKYTDPTGTYYCNGSDADCKKVEAAYNQAKAAAANKDLSKDERAAINKTLKFLGKPGEVNGVVVVFGAAAKGATAVTDTTKSFGSTITTITFDPKNLARVDARTLSETLIHEGTHGVDDFPLGHNPMTKAAEMQTEMNAYSNQSNVAKGLGVASPWGVWSPGISDADRQKAIQNNAQKSTRIWCQNGGNCK</sequence>
<proteinExistence type="predicted"/>
<dbReference type="InterPro" id="IPR022385">
    <property type="entry name" value="Rhs_assc_core"/>
</dbReference>
<dbReference type="InterPro" id="IPR056823">
    <property type="entry name" value="TEN-like_YD-shell"/>
</dbReference>
<dbReference type="PANTHER" id="PTHR32305">
    <property type="match status" value="1"/>
</dbReference>
<reference evidence="3 4" key="1">
    <citation type="submission" date="2020-10" db="EMBL/GenBank/DDBJ databases">
        <title>Complete genome sequence of Paludibaculum fermentans P105T, a facultatively anaerobic acidobacterium capable of dissimilatory Fe(III) reduction.</title>
        <authorList>
            <person name="Dedysh S.N."/>
            <person name="Beletsky A.V."/>
            <person name="Kulichevskaya I.S."/>
            <person name="Mardanov A.V."/>
            <person name="Ravin N.V."/>
        </authorList>
    </citation>
    <scope>NUCLEOTIDE SEQUENCE [LARGE SCALE GENOMIC DNA]</scope>
    <source>
        <strain evidence="3 4">P105</strain>
    </source>
</reference>